<dbReference type="AlphaFoldDB" id="A0A9Q1CKP5"/>
<comment type="caution">
    <text evidence="2">The sequence shown here is derived from an EMBL/GenBank/DDBJ whole genome shotgun (WGS) entry which is preliminary data.</text>
</comment>
<dbReference type="Pfam" id="PF17921">
    <property type="entry name" value="Integrase_H2C2"/>
    <property type="match status" value="1"/>
</dbReference>
<sequence length="144" mass="16605">MKTRITSSQLQESSRLDPSFQIIRKYIVHGWPRFNQFNECSKPYYLVRDELCLVNDVILRGKKVVIPSALTQHVLGFTHEAHQGMSRTKQRLRELYWWPSMDAQVEDLVKTWAVCSFSDKKCEAGFCSLTALTVSGRSMGENCN</sequence>
<dbReference type="InterPro" id="IPR050951">
    <property type="entry name" value="Retrovirus_Pol_polyprotein"/>
</dbReference>
<dbReference type="FunFam" id="1.10.340.70:FF:000003">
    <property type="entry name" value="Protein CBG25708"/>
    <property type="match status" value="1"/>
</dbReference>
<protein>
    <recommendedName>
        <fullName evidence="1">Integrase zinc-binding domain-containing protein</fullName>
    </recommendedName>
</protein>
<name>A0A9Q1CKP5_HOLLE</name>
<gene>
    <name evidence="2" type="ORF">HOLleu_04849</name>
</gene>
<evidence type="ECO:0000313" key="3">
    <source>
        <dbReference type="Proteomes" id="UP001152320"/>
    </source>
</evidence>
<reference evidence="2" key="1">
    <citation type="submission" date="2021-10" db="EMBL/GenBank/DDBJ databases">
        <title>Tropical sea cucumber genome reveals ecological adaptation and Cuvierian tubules defense mechanism.</title>
        <authorList>
            <person name="Chen T."/>
        </authorList>
    </citation>
    <scope>NUCLEOTIDE SEQUENCE</scope>
    <source>
        <strain evidence="2">Nanhai2018</strain>
        <tissue evidence="2">Muscle</tissue>
    </source>
</reference>
<proteinExistence type="predicted"/>
<accession>A0A9Q1CKP5</accession>
<evidence type="ECO:0000313" key="2">
    <source>
        <dbReference type="EMBL" id="KAJ8046234.1"/>
    </source>
</evidence>
<dbReference type="InterPro" id="IPR041588">
    <property type="entry name" value="Integrase_H2C2"/>
</dbReference>
<evidence type="ECO:0000259" key="1">
    <source>
        <dbReference type="Pfam" id="PF17921"/>
    </source>
</evidence>
<dbReference type="Gene3D" id="1.10.340.70">
    <property type="match status" value="1"/>
</dbReference>
<organism evidence="2 3">
    <name type="scientific">Holothuria leucospilota</name>
    <name type="common">Black long sea cucumber</name>
    <name type="synonym">Mertensiothuria leucospilota</name>
    <dbReference type="NCBI Taxonomy" id="206669"/>
    <lineage>
        <taxon>Eukaryota</taxon>
        <taxon>Metazoa</taxon>
        <taxon>Echinodermata</taxon>
        <taxon>Eleutherozoa</taxon>
        <taxon>Echinozoa</taxon>
        <taxon>Holothuroidea</taxon>
        <taxon>Aspidochirotacea</taxon>
        <taxon>Aspidochirotida</taxon>
        <taxon>Holothuriidae</taxon>
        <taxon>Holothuria</taxon>
    </lineage>
</organism>
<dbReference type="OrthoDB" id="8037390at2759"/>
<dbReference type="EMBL" id="JAIZAY010000002">
    <property type="protein sequence ID" value="KAJ8046234.1"/>
    <property type="molecule type" value="Genomic_DNA"/>
</dbReference>
<dbReference type="PANTHER" id="PTHR37984">
    <property type="entry name" value="PROTEIN CBG26694"/>
    <property type="match status" value="1"/>
</dbReference>
<dbReference type="PANTHER" id="PTHR37984:SF15">
    <property type="entry name" value="INTEGRASE CATALYTIC DOMAIN-CONTAINING PROTEIN"/>
    <property type="match status" value="1"/>
</dbReference>
<keyword evidence="3" id="KW-1185">Reference proteome</keyword>
<dbReference type="Proteomes" id="UP001152320">
    <property type="component" value="Chromosome 2"/>
</dbReference>
<feature type="domain" description="Integrase zinc-binding" evidence="1">
    <location>
        <begin position="66"/>
        <end position="115"/>
    </location>
</feature>